<organism evidence="8">
    <name type="scientific">Thrips palmi</name>
    <name type="common">Melon thrips</name>
    <dbReference type="NCBI Taxonomy" id="161013"/>
    <lineage>
        <taxon>Eukaryota</taxon>
        <taxon>Metazoa</taxon>
        <taxon>Ecdysozoa</taxon>
        <taxon>Arthropoda</taxon>
        <taxon>Hexapoda</taxon>
        <taxon>Insecta</taxon>
        <taxon>Pterygota</taxon>
        <taxon>Neoptera</taxon>
        <taxon>Paraneoptera</taxon>
        <taxon>Thysanoptera</taxon>
        <taxon>Terebrantia</taxon>
        <taxon>Thripoidea</taxon>
        <taxon>Thripidae</taxon>
        <taxon>Thrips</taxon>
    </lineage>
</organism>
<evidence type="ECO:0000256" key="3">
    <source>
        <dbReference type="ARBA" id="ARBA00022989"/>
    </source>
</evidence>
<feature type="transmembrane region" description="Helical" evidence="6">
    <location>
        <begin position="81"/>
        <end position="106"/>
    </location>
</feature>
<sequence>MAASARCLRYLALVADVLFMVVGLTAAVLLLVLLLPLVSLLTIPKWLLLPLLLPLAPALVAIPLGFVAFSVTRSERRWRLIGVTVLQALAAVCMAVLAGWQVFLWFSPRVEADFAVLMNESLLDPKWHTAFAELRCCGPAGPASFHGSSGIPSACCLRDEPAPGSGAAPGPGHCSQLYSQGCVRPATSRIRAVLRDSAAVHGGAALLMFLCAVSSAFFAEALKRASEKRREQQSAQEEKPLRSPMLNQKF</sequence>
<feature type="compositionally biased region" description="Basic and acidic residues" evidence="5">
    <location>
        <begin position="227"/>
        <end position="241"/>
    </location>
</feature>
<evidence type="ECO:0000256" key="5">
    <source>
        <dbReference type="SAM" id="MobiDB-lite"/>
    </source>
</evidence>
<evidence type="ECO:0000256" key="6">
    <source>
        <dbReference type="SAM" id="Phobius"/>
    </source>
</evidence>
<keyword evidence="7" id="KW-1185">Reference proteome</keyword>
<dbReference type="GeneID" id="117651765"/>
<feature type="transmembrane region" description="Helical" evidence="6">
    <location>
        <begin position="198"/>
        <end position="222"/>
    </location>
</feature>
<gene>
    <name evidence="8" type="primary">LOC117651765</name>
</gene>
<dbReference type="InParanoid" id="A0A6P9A652"/>
<keyword evidence="3 6" id="KW-1133">Transmembrane helix</keyword>
<dbReference type="AlphaFoldDB" id="A0A6P9A652"/>
<evidence type="ECO:0000313" key="8">
    <source>
        <dbReference type="RefSeq" id="XP_034251981.1"/>
    </source>
</evidence>
<dbReference type="RefSeq" id="XP_034251981.1">
    <property type="nucleotide sequence ID" value="XM_034396090.1"/>
</dbReference>
<evidence type="ECO:0000256" key="2">
    <source>
        <dbReference type="ARBA" id="ARBA00022692"/>
    </source>
</evidence>
<keyword evidence="2 6" id="KW-0812">Transmembrane</keyword>
<dbReference type="OrthoDB" id="6239677at2759"/>
<evidence type="ECO:0000256" key="4">
    <source>
        <dbReference type="ARBA" id="ARBA00023136"/>
    </source>
</evidence>
<proteinExistence type="predicted"/>
<dbReference type="Pfam" id="PF00335">
    <property type="entry name" value="Tetraspanin"/>
    <property type="match status" value="1"/>
</dbReference>
<evidence type="ECO:0000313" key="7">
    <source>
        <dbReference type="Proteomes" id="UP000515158"/>
    </source>
</evidence>
<feature type="transmembrane region" description="Helical" evidence="6">
    <location>
        <begin position="47"/>
        <end position="69"/>
    </location>
</feature>
<reference evidence="8" key="1">
    <citation type="submission" date="2025-08" db="UniProtKB">
        <authorList>
            <consortium name="RefSeq"/>
        </authorList>
    </citation>
    <scope>IDENTIFICATION</scope>
    <source>
        <tissue evidence="8">Total insect</tissue>
    </source>
</reference>
<feature type="region of interest" description="Disordered" evidence="5">
    <location>
        <begin position="227"/>
        <end position="250"/>
    </location>
</feature>
<accession>A0A6P9A652</accession>
<dbReference type="KEGG" id="tpal:117651765"/>
<evidence type="ECO:0000256" key="1">
    <source>
        <dbReference type="ARBA" id="ARBA00004141"/>
    </source>
</evidence>
<protein>
    <submittedName>
        <fullName evidence="8">Uncharacterized protein LOC117651765</fullName>
    </submittedName>
</protein>
<name>A0A6P9A652_THRPL</name>
<dbReference type="InterPro" id="IPR018499">
    <property type="entry name" value="Tetraspanin/Peripherin"/>
</dbReference>
<feature type="transmembrane region" description="Helical" evidence="6">
    <location>
        <begin position="12"/>
        <end position="35"/>
    </location>
</feature>
<comment type="subcellular location">
    <subcellularLocation>
        <location evidence="1">Membrane</location>
        <topology evidence="1">Multi-pass membrane protein</topology>
    </subcellularLocation>
</comment>
<dbReference type="Proteomes" id="UP000515158">
    <property type="component" value="Unplaced"/>
</dbReference>
<dbReference type="GO" id="GO:0016020">
    <property type="term" value="C:membrane"/>
    <property type="evidence" value="ECO:0007669"/>
    <property type="project" value="UniProtKB-SubCell"/>
</dbReference>
<keyword evidence="4 6" id="KW-0472">Membrane</keyword>